<accession>A0A0C9YN00</accession>
<protein>
    <submittedName>
        <fullName evidence="1">Unplaced genomic scaffold scaffold_495, whole genome shotgun sequence</fullName>
    </submittedName>
</protein>
<sequence>MGYEGLSTMGLKRIAKKWVWRGRIKLRVEKFSPVLFKHEDCTCMVDMNCIAWVKLIPMVLVSGSSERPRHMNITGKTIGCRGFVYS</sequence>
<evidence type="ECO:0000313" key="1">
    <source>
        <dbReference type="EMBL" id="KIK11642.1"/>
    </source>
</evidence>
<name>A0A0C9YN00_9AGAM</name>
<keyword evidence="2" id="KW-1185">Reference proteome</keyword>
<reference evidence="2" key="2">
    <citation type="submission" date="2015-01" db="EMBL/GenBank/DDBJ databases">
        <title>Evolutionary Origins and Diversification of the Mycorrhizal Mutualists.</title>
        <authorList>
            <consortium name="DOE Joint Genome Institute"/>
            <consortium name="Mycorrhizal Genomics Consortium"/>
            <person name="Kohler A."/>
            <person name="Kuo A."/>
            <person name="Nagy L.G."/>
            <person name="Floudas D."/>
            <person name="Copeland A."/>
            <person name="Barry K.W."/>
            <person name="Cichocki N."/>
            <person name="Veneault-Fourrey C."/>
            <person name="LaButti K."/>
            <person name="Lindquist E.A."/>
            <person name="Lipzen A."/>
            <person name="Lundell T."/>
            <person name="Morin E."/>
            <person name="Murat C."/>
            <person name="Riley R."/>
            <person name="Ohm R."/>
            <person name="Sun H."/>
            <person name="Tunlid A."/>
            <person name="Henrissat B."/>
            <person name="Grigoriev I.V."/>
            <person name="Hibbett D.S."/>
            <person name="Martin F."/>
        </authorList>
    </citation>
    <scope>NUCLEOTIDE SEQUENCE [LARGE SCALE GENOMIC DNA]</scope>
    <source>
        <strain evidence="2">441</strain>
    </source>
</reference>
<dbReference type="HOGENOM" id="CLU_2498712_0_0_1"/>
<dbReference type="EMBL" id="KN834179">
    <property type="protein sequence ID" value="KIK11642.1"/>
    <property type="molecule type" value="Genomic_DNA"/>
</dbReference>
<dbReference type="Proteomes" id="UP000054018">
    <property type="component" value="Unassembled WGS sequence"/>
</dbReference>
<dbReference type="AlphaFoldDB" id="A0A0C9YN00"/>
<proteinExistence type="predicted"/>
<evidence type="ECO:0000313" key="2">
    <source>
        <dbReference type="Proteomes" id="UP000054018"/>
    </source>
</evidence>
<reference evidence="1 2" key="1">
    <citation type="submission" date="2014-04" db="EMBL/GenBank/DDBJ databases">
        <authorList>
            <consortium name="DOE Joint Genome Institute"/>
            <person name="Kuo A."/>
            <person name="Kohler A."/>
            <person name="Costa M.D."/>
            <person name="Nagy L.G."/>
            <person name="Floudas D."/>
            <person name="Copeland A."/>
            <person name="Barry K.W."/>
            <person name="Cichocki N."/>
            <person name="Veneault-Fourrey C."/>
            <person name="LaButti K."/>
            <person name="Lindquist E.A."/>
            <person name="Lipzen A."/>
            <person name="Lundell T."/>
            <person name="Morin E."/>
            <person name="Murat C."/>
            <person name="Sun H."/>
            <person name="Tunlid A."/>
            <person name="Henrissat B."/>
            <person name="Grigoriev I.V."/>
            <person name="Hibbett D.S."/>
            <person name="Martin F."/>
            <person name="Nordberg H.P."/>
            <person name="Cantor M.N."/>
            <person name="Hua S.X."/>
        </authorList>
    </citation>
    <scope>NUCLEOTIDE SEQUENCE [LARGE SCALE GENOMIC DNA]</scope>
    <source>
        <strain evidence="1 2">441</strain>
    </source>
</reference>
<gene>
    <name evidence="1" type="ORF">PISMIDRAFT_690170</name>
</gene>
<organism evidence="1 2">
    <name type="scientific">Pisolithus microcarpus 441</name>
    <dbReference type="NCBI Taxonomy" id="765257"/>
    <lineage>
        <taxon>Eukaryota</taxon>
        <taxon>Fungi</taxon>
        <taxon>Dikarya</taxon>
        <taxon>Basidiomycota</taxon>
        <taxon>Agaricomycotina</taxon>
        <taxon>Agaricomycetes</taxon>
        <taxon>Agaricomycetidae</taxon>
        <taxon>Boletales</taxon>
        <taxon>Sclerodermatineae</taxon>
        <taxon>Pisolithaceae</taxon>
        <taxon>Pisolithus</taxon>
    </lineage>
</organism>